<sequence length="475" mass="53008">MNSTTPALRAAIWNIRIHALDRTDQVPSRADLIAGFSCGDDLTISTHTIFEDLKIIYPELGDCPNLTLWQELGSKSIAFIRAADEDGEFPWKAQSSPYWGLVSHDAGHPTCNSLTKDAGIDSHFKGILVLNDKIDQEKYLLANRRFTLLAGCAIRVNVVFDPEGNGYLPDGLKYYIRNARSRPASPSRPSPQPGPSSPSKRLKRTQENISRPSTPEEDVRQNQDKSSLDFFERMGVSTRNFEESVKQLNAECVITRTNSKFGGVLCGPGYVAAHIVPQRFWFTFPDMCSGDFQHENPFRMASLQNTTEHSLKKRANLTWASDNGLLLRSDVHDMFDRRLVSIHPVSPVAIFDLGFYYVDTAPQVSCKIRLFAPMSVVIGSHMQVANWAQGSPSKVALAHHYAQCVIENVAAHLITGSECSKVPENWRLKIEEVSKSILPARAQDLKGLNGCMDESASDWEQSSAWEYEQSGLYNI</sequence>
<evidence type="ECO:0000259" key="2">
    <source>
        <dbReference type="Pfam" id="PF13391"/>
    </source>
</evidence>
<comment type="caution">
    <text evidence="3">The sequence shown here is derived from an EMBL/GenBank/DDBJ whole genome shotgun (WGS) entry which is preliminary data.</text>
</comment>
<proteinExistence type="predicted"/>
<gene>
    <name evidence="3" type="ORF">TWF718_007375</name>
</gene>
<keyword evidence="4" id="KW-1185">Reference proteome</keyword>
<name>A0AAN8RIZ1_9PEZI</name>
<evidence type="ECO:0000256" key="1">
    <source>
        <dbReference type="SAM" id="MobiDB-lite"/>
    </source>
</evidence>
<dbReference type="InterPro" id="IPR003615">
    <property type="entry name" value="HNH_nuc"/>
</dbReference>
<evidence type="ECO:0000313" key="3">
    <source>
        <dbReference type="EMBL" id="KAK6345459.1"/>
    </source>
</evidence>
<dbReference type="EMBL" id="JAVHNR010000004">
    <property type="protein sequence ID" value="KAK6345459.1"/>
    <property type="molecule type" value="Genomic_DNA"/>
</dbReference>
<dbReference type="Pfam" id="PF13391">
    <property type="entry name" value="HNH_2"/>
    <property type="match status" value="1"/>
</dbReference>
<protein>
    <recommendedName>
        <fullName evidence="2">HNH nuclease domain-containing protein</fullName>
    </recommendedName>
</protein>
<organism evidence="3 4">
    <name type="scientific">Orbilia javanica</name>
    <dbReference type="NCBI Taxonomy" id="47235"/>
    <lineage>
        <taxon>Eukaryota</taxon>
        <taxon>Fungi</taxon>
        <taxon>Dikarya</taxon>
        <taxon>Ascomycota</taxon>
        <taxon>Pezizomycotina</taxon>
        <taxon>Orbiliomycetes</taxon>
        <taxon>Orbiliales</taxon>
        <taxon>Orbiliaceae</taxon>
        <taxon>Orbilia</taxon>
    </lineage>
</organism>
<evidence type="ECO:0000313" key="4">
    <source>
        <dbReference type="Proteomes" id="UP001313282"/>
    </source>
</evidence>
<feature type="region of interest" description="Disordered" evidence="1">
    <location>
        <begin position="181"/>
        <end position="225"/>
    </location>
</feature>
<reference evidence="3 4" key="1">
    <citation type="submission" date="2019-10" db="EMBL/GenBank/DDBJ databases">
        <authorList>
            <person name="Palmer J.M."/>
        </authorList>
    </citation>
    <scope>NUCLEOTIDE SEQUENCE [LARGE SCALE GENOMIC DNA]</scope>
    <source>
        <strain evidence="3 4">TWF718</strain>
    </source>
</reference>
<feature type="compositionally biased region" description="Pro residues" evidence="1">
    <location>
        <begin position="186"/>
        <end position="196"/>
    </location>
</feature>
<feature type="domain" description="HNH nuclease" evidence="2">
    <location>
        <begin position="252"/>
        <end position="343"/>
    </location>
</feature>
<dbReference type="AlphaFoldDB" id="A0AAN8RIZ1"/>
<accession>A0AAN8RIZ1</accession>
<dbReference type="Proteomes" id="UP001313282">
    <property type="component" value="Unassembled WGS sequence"/>
</dbReference>